<dbReference type="Gene3D" id="1.25.40.10">
    <property type="entry name" value="Tetratricopeptide repeat domain"/>
    <property type="match status" value="2"/>
</dbReference>
<feature type="repeat" description="TPR" evidence="4">
    <location>
        <begin position="73"/>
        <end position="106"/>
    </location>
</feature>
<dbReference type="PROSITE" id="PS51257">
    <property type="entry name" value="PROKAR_LIPOPROTEIN"/>
    <property type="match status" value="1"/>
</dbReference>
<keyword evidence="3" id="KW-0804">Transcription</keyword>
<evidence type="ECO:0000256" key="4">
    <source>
        <dbReference type="PROSITE-ProRule" id="PRU00339"/>
    </source>
</evidence>
<dbReference type="InterPro" id="IPR011990">
    <property type="entry name" value="TPR-like_helical_dom_sf"/>
</dbReference>
<feature type="chain" id="PRO_5002737750" evidence="6">
    <location>
        <begin position="21"/>
        <end position="559"/>
    </location>
</feature>
<reference evidence="8 9" key="1">
    <citation type="journal article" date="2011" name="J. Bacteriol.">
        <title>Genome sequence of the algicidal bacterium Kordia algicida OT-1.</title>
        <authorList>
            <person name="Lee H.S."/>
            <person name="Kang S.G."/>
            <person name="Kwon K.K."/>
            <person name="Lee J.H."/>
            <person name="Kim S.J."/>
        </authorList>
    </citation>
    <scope>NUCLEOTIDE SEQUENCE [LARGE SCALE GENOMIC DNA]</scope>
    <source>
        <strain evidence="8 9">OT-1</strain>
    </source>
</reference>
<organism evidence="8 9">
    <name type="scientific">Kordia algicida OT-1</name>
    <dbReference type="NCBI Taxonomy" id="391587"/>
    <lineage>
        <taxon>Bacteria</taxon>
        <taxon>Pseudomonadati</taxon>
        <taxon>Bacteroidota</taxon>
        <taxon>Flavobacteriia</taxon>
        <taxon>Flavobacteriales</taxon>
        <taxon>Flavobacteriaceae</taxon>
        <taxon>Kordia</taxon>
    </lineage>
</organism>
<dbReference type="Pfam" id="PF12833">
    <property type="entry name" value="HTH_18"/>
    <property type="match status" value="1"/>
</dbReference>
<dbReference type="GO" id="GO:0043565">
    <property type="term" value="F:sequence-specific DNA binding"/>
    <property type="evidence" value="ECO:0007669"/>
    <property type="project" value="InterPro"/>
</dbReference>
<evidence type="ECO:0000313" key="8">
    <source>
        <dbReference type="EMBL" id="EDP95762.1"/>
    </source>
</evidence>
<dbReference type="Proteomes" id="UP000002945">
    <property type="component" value="Unassembled WGS sequence"/>
</dbReference>
<keyword evidence="4" id="KW-0802">TPR repeat</keyword>
<dbReference type="SUPFAM" id="SSF46689">
    <property type="entry name" value="Homeodomain-like"/>
    <property type="match status" value="1"/>
</dbReference>
<keyword evidence="6" id="KW-0732">Signal</keyword>
<dbReference type="SMART" id="SM00028">
    <property type="entry name" value="TPR"/>
    <property type="match status" value="4"/>
</dbReference>
<accession>A9DZU1</accession>
<evidence type="ECO:0000256" key="5">
    <source>
        <dbReference type="SAM" id="Phobius"/>
    </source>
</evidence>
<evidence type="ECO:0000256" key="1">
    <source>
        <dbReference type="ARBA" id="ARBA00023015"/>
    </source>
</evidence>
<evidence type="ECO:0000313" key="9">
    <source>
        <dbReference type="Proteomes" id="UP000002945"/>
    </source>
</evidence>
<dbReference type="eggNOG" id="COG2207">
    <property type="taxonomic scope" value="Bacteria"/>
</dbReference>
<dbReference type="PROSITE" id="PS01124">
    <property type="entry name" value="HTH_ARAC_FAMILY_2"/>
    <property type="match status" value="1"/>
</dbReference>
<keyword evidence="5" id="KW-0812">Transmembrane</keyword>
<keyword evidence="5" id="KW-1133">Transmembrane helix</keyword>
<dbReference type="GO" id="GO:0003700">
    <property type="term" value="F:DNA-binding transcription factor activity"/>
    <property type="evidence" value="ECO:0007669"/>
    <property type="project" value="InterPro"/>
</dbReference>
<feature type="signal peptide" evidence="6">
    <location>
        <begin position="1"/>
        <end position="20"/>
    </location>
</feature>
<dbReference type="PANTHER" id="PTHR43280">
    <property type="entry name" value="ARAC-FAMILY TRANSCRIPTIONAL REGULATOR"/>
    <property type="match status" value="1"/>
</dbReference>
<evidence type="ECO:0000256" key="2">
    <source>
        <dbReference type="ARBA" id="ARBA00023125"/>
    </source>
</evidence>
<comment type="caution">
    <text evidence="8">The sequence shown here is derived from an EMBL/GenBank/DDBJ whole genome shotgun (WGS) entry which is preliminary data.</text>
</comment>
<dbReference type="PROSITE" id="PS50005">
    <property type="entry name" value="TPR"/>
    <property type="match status" value="1"/>
</dbReference>
<dbReference type="PANTHER" id="PTHR43280:SF34">
    <property type="entry name" value="ARAC-FAMILY TRANSCRIPTIONAL REGULATOR"/>
    <property type="match status" value="1"/>
</dbReference>
<feature type="domain" description="HTH araC/xylS-type" evidence="7">
    <location>
        <begin position="449"/>
        <end position="557"/>
    </location>
</feature>
<name>A9DZU1_9FLAO</name>
<proteinExistence type="predicted"/>
<protein>
    <submittedName>
        <fullName evidence="8">Transcriptional regulator</fullName>
    </submittedName>
</protein>
<dbReference type="SMART" id="SM00342">
    <property type="entry name" value="HTH_ARAC"/>
    <property type="match status" value="1"/>
</dbReference>
<dbReference type="InterPro" id="IPR019734">
    <property type="entry name" value="TPR_rpt"/>
</dbReference>
<dbReference type="InterPro" id="IPR009057">
    <property type="entry name" value="Homeodomain-like_sf"/>
</dbReference>
<dbReference type="AlphaFoldDB" id="A9DZU1"/>
<evidence type="ECO:0000256" key="6">
    <source>
        <dbReference type="SAM" id="SignalP"/>
    </source>
</evidence>
<keyword evidence="2" id="KW-0238">DNA-binding</keyword>
<gene>
    <name evidence="8" type="ORF">KAOT1_05142</name>
</gene>
<dbReference type="HOGENOM" id="CLU_030864_0_0_10"/>
<keyword evidence="1" id="KW-0805">Transcription regulation</keyword>
<keyword evidence="5" id="KW-0472">Membrane</keyword>
<keyword evidence="9" id="KW-1185">Reference proteome</keyword>
<dbReference type="SUPFAM" id="SSF48452">
    <property type="entry name" value="TPR-like"/>
    <property type="match status" value="2"/>
</dbReference>
<dbReference type="RefSeq" id="WP_007093597.1">
    <property type="nucleotide sequence ID" value="NZ_CP142125.1"/>
</dbReference>
<evidence type="ECO:0000256" key="3">
    <source>
        <dbReference type="ARBA" id="ARBA00023163"/>
    </source>
</evidence>
<dbReference type="STRING" id="391587.KAOT1_05142"/>
<evidence type="ECO:0000259" key="7">
    <source>
        <dbReference type="PROSITE" id="PS01124"/>
    </source>
</evidence>
<dbReference type="Gene3D" id="1.10.10.60">
    <property type="entry name" value="Homeodomain-like"/>
    <property type="match status" value="2"/>
</dbReference>
<sequence>MNRLLLIFILSFLLYSCANTSQEKDAKNDVAKILEAAELAILNHQGIETDSMMQLRMEYYHKAKTFNDSVHIYRSHFYLGEFYQSRGIYKNAMKEYEKALQHISDDADSARYIQTKVAIATTEIELGNKYKAGSILLDAYEVATRNKRTMQLININGNMGILSLDLKNFKEAKASFKEAITTIEQKELIEKDSINYVENYINYHMFLAKAYQAEKLLDSAMLYIDKGIIIANYFNDIEGKAYLFELKGKTHTAQKSFPEAYENLTKSKKIFEDLHNEKQISKIIYLLSDYHFQKGETTEALALLNDLEIRYEADQLLASDYLNVLQLKATIYKNTKQFEKESRYRQKSSDFNDSILANGNKQTIIQTATQYEIEKIKNKFEAQHQKDEKRFYTFLMIALAVTGLFGFLLYRQFHKKKTEKVIAEKHEVLAEKKEKKEPQNAIKSDKTVDEILQKLKNLEAQEFYLNPKYNLYATAKKIETNTTYLSSLLNTHKKMTFTEYLNNLRIQYTLDRLEKDKKFRMYTIKAIAKEVGYKSHGSFSRAFKAKTGENPSTYLKKIR</sequence>
<dbReference type="InterPro" id="IPR018060">
    <property type="entry name" value="HTH_AraC"/>
</dbReference>
<dbReference type="OrthoDB" id="5295174at2"/>
<dbReference type="EMBL" id="ABIB01000006">
    <property type="protein sequence ID" value="EDP95762.1"/>
    <property type="molecule type" value="Genomic_DNA"/>
</dbReference>
<feature type="transmembrane region" description="Helical" evidence="5">
    <location>
        <begin position="391"/>
        <end position="410"/>
    </location>
</feature>